<reference evidence="1" key="1">
    <citation type="journal article" date="2014" name="Int. J. Syst. Evol. Microbiol.">
        <title>Complete genome sequence of Corynebacterium casei LMG S-19264T (=DSM 44701T), isolated from a smear-ripened cheese.</title>
        <authorList>
            <consortium name="US DOE Joint Genome Institute (JGI-PGF)"/>
            <person name="Walter F."/>
            <person name="Albersmeier A."/>
            <person name="Kalinowski J."/>
            <person name="Ruckert C."/>
        </authorList>
    </citation>
    <scope>NUCLEOTIDE SEQUENCE</scope>
    <source>
        <strain evidence="1">KCTC 12988</strain>
    </source>
</reference>
<evidence type="ECO:0000313" key="1">
    <source>
        <dbReference type="EMBL" id="GHC54619.1"/>
    </source>
</evidence>
<dbReference type="Proteomes" id="UP000644507">
    <property type="component" value="Unassembled WGS sequence"/>
</dbReference>
<sequence>MGYESRSGEKKVLVVVADLLDPIRHPNKELIDLYAKLWEIEVRLRDVKTNFTI</sequence>
<dbReference type="EMBL" id="BMXI01000008">
    <property type="protein sequence ID" value="GHC54619.1"/>
    <property type="molecule type" value="Genomic_DNA"/>
</dbReference>
<accession>A0A918TNY2</accession>
<reference evidence="1" key="2">
    <citation type="submission" date="2020-09" db="EMBL/GenBank/DDBJ databases">
        <authorList>
            <person name="Sun Q."/>
            <person name="Kim S."/>
        </authorList>
    </citation>
    <scope>NUCLEOTIDE SEQUENCE</scope>
    <source>
        <strain evidence="1">KCTC 12988</strain>
    </source>
</reference>
<protein>
    <submittedName>
        <fullName evidence="1">Uncharacterized protein</fullName>
    </submittedName>
</protein>
<comment type="caution">
    <text evidence="1">The sequence shown here is derived from an EMBL/GenBank/DDBJ whole genome shotgun (WGS) entry which is preliminary data.</text>
</comment>
<dbReference type="AlphaFoldDB" id="A0A918TNY2"/>
<gene>
    <name evidence="1" type="ORF">GCM10007100_21340</name>
</gene>
<dbReference type="RefSeq" id="WP_189569938.1">
    <property type="nucleotide sequence ID" value="NZ_BMXI01000008.1"/>
</dbReference>
<name>A0A918TNY2_9BACT</name>
<proteinExistence type="predicted"/>
<keyword evidence="2" id="KW-1185">Reference proteome</keyword>
<evidence type="ECO:0000313" key="2">
    <source>
        <dbReference type="Proteomes" id="UP000644507"/>
    </source>
</evidence>
<organism evidence="1 2">
    <name type="scientific">Roseibacillus persicicus</name>
    <dbReference type="NCBI Taxonomy" id="454148"/>
    <lineage>
        <taxon>Bacteria</taxon>
        <taxon>Pseudomonadati</taxon>
        <taxon>Verrucomicrobiota</taxon>
        <taxon>Verrucomicrobiia</taxon>
        <taxon>Verrucomicrobiales</taxon>
        <taxon>Verrucomicrobiaceae</taxon>
        <taxon>Roseibacillus</taxon>
    </lineage>
</organism>